<keyword evidence="2" id="KW-1185">Reference proteome</keyword>
<sequence>MEILRISCLAVGASKVSGSLDIEGSDLNFKSAVPMSYLDAFSFVKLIRINVKFLKATQSIMKSNS</sequence>
<proteinExistence type="predicted"/>
<accession>A0A811VBE3</accession>
<comment type="caution">
    <text evidence="1">The sequence shown here is derived from an EMBL/GenBank/DDBJ whole genome shotgun (WGS) entry which is preliminary data.</text>
</comment>
<dbReference type="AlphaFoldDB" id="A0A811VBE3"/>
<gene>
    <name evidence="1" type="ORF">CCAP1982_LOCUS21276</name>
</gene>
<reference evidence="1" key="1">
    <citation type="submission" date="2020-11" db="EMBL/GenBank/DDBJ databases">
        <authorList>
            <person name="Whitehead M."/>
        </authorList>
    </citation>
    <scope>NUCLEOTIDE SEQUENCE</scope>
    <source>
        <strain evidence="1">EGII</strain>
    </source>
</reference>
<organism evidence="1 2">
    <name type="scientific">Ceratitis capitata</name>
    <name type="common">Mediterranean fruit fly</name>
    <name type="synonym">Tephritis capitata</name>
    <dbReference type="NCBI Taxonomy" id="7213"/>
    <lineage>
        <taxon>Eukaryota</taxon>
        <taxon>Metazoa</taxon>
        <taxon>Ecdysozoa</taxon>
        <taxon>Arthropoda</taxon>
        <taxon>Hexapoda</taxon>
        <taxon>Insecta</taxon>
        <taxon>Pterygota</taxon>
        <taxon>Neoptera</taxon>
        <taxon>Endopterygota</taxon>
        <taxon>Diptera</taxon>
        <taxon>Brachycera</taxon>
        <taxon>Muscomorpha</taxon>
        <taxon>Tephritoidea</taxon>
        <taxon>Tephritidae</taxon>
        <taxon>Ceratitis</taxon>
        <taxon>Ceratitis</taxon>
    </lineage>
</organism>
<evidence type="ECO:0000313" key="2">
    <source>
        <dbReference type="Proteomes" id="UP000606786"/>
    </source>
</evidence>
<evidence type="ECO:0000313" key="1">
    <source>
        <dbReference type="EMBL" id="CAD7013205.1"/>
    </source>
</evidence>
<protein>
    <submittedName>
        <fullName evidence="1">(Mediterranean fruit fly) hypothetical protein</fullName>
    </submittedName>
</protein>
<dbReference type="Proteomes" id="UP000606786">
    <property type="component" value="Unassembled WGS sequence"/>
</dbReference>
<name>A0A811VBE3_CERCA</name>
<dbReference type="EMBL" id="CAJHJT010000056">
    <property type="protein sequence ID" value="CAD7013205.1"/>
    <property type="molecule type" value="Genomic_DNA"/>
</dbReference>